<sequence>MNILEVRAKFPEYKDVPDIELVKGIHQKFYSDIPYRQFMNTIDFSEKLDPTKDMTGFQKFAAGAGKAVYDLGLGARQIAANVADYVSPRQQTLSGLISGNNISRAAEIQKEVDEVKARDAALMNTGAGMAGNIAGNIATSILPGLGAVGAGKAIGQTALTAGGKMLLASPATLGGAAVQSGMGAAQAALQPVATGESRLGNAAIGGIGGALVPVLGIGFKGAKAAVEPLYEGGRQQILARALRASAGENADIVAQRMRDAAELVPGSAPTAAEVANSGGIAAMQRAASAVDPESYATRAAQQNEARVASLREMAGTGGEREFYAAARESAADALYKDAYKTGIDLTVDATTGQTLSKAQQAGRFGEINKLMNTPALKSAADEAKNMMANDPNLKGQILSANGSLQGLHYTRKALSDMVQAATPGSDNKRILTSLLNRFDTTLDTISPSYAQARITYREMSKPINQMDIAQELANKSISPLNDLMQPNAYARNLSDDMASRATGFKGSTLSNTMTPEQLQKLNAIKSDLARSVAARDLGRGAGSDTTQKLSMTNLLQQSGIPVGVINTPGLGRVANFLYSGTDERMREALAKALLDPKSTAELMKKGISNKKAAQIADILRMTSAPAVTSTAVSLQDAR</sequence>
<name>A0A6J5SKC3_9CAUD</name>
<organism evidence="1">
    <name type="scientific">uncultured Caudovirales phage</name>
    <dbReference type="NCBI Taxonomy" id="2100421"/>
    <lineage>
        <taxon>Viruses</taxon>
        <taxon>Duplodnaviria</taxon>
        <taxon>Heunggongvirae</taxon>
        <taxon>Uroviricota</taxon>
        <taxon>Caudoviricetes</taxon>
        <taxon>Peduoviridae</taxon>
        <taxon>Maltschvirus</taxon>
        <taxon>Maltschvirus maltsch</taxon>
    </lineage>
</organism>
<reference evidence="1" key="1">
    <citation type="submission" date="2020-05" db="EMBL/GenBank/DDBJ databases">
        <authorList>
            <person name="Chiriac C."/>
            <person name="Salcher M."/>
            <person name="Ghai R."/>
            <person name="Kavagutti S V."/>
        </authorList>
    </citation>
    <scope>NUCLEOTIDE SEQUENCE</scope>
</reference>
<evidence type="ECO:0000313" key="2">
    <source>
        <dbReference type="EMBL" id="CAB5229179.1"/>
    </source>
</evidence>
<proteinExistence type="predicted"/>
<dbReference type="EMBL" id="LR798400">
    <property type="protein sequence ID" value="CAB5229179.1"/>
    <property type="molecule type" value="Genomic_DNA"/>
</dbReference>
<accession>A0A6J5SKC3</accession>
<gene>
    <name evidence="1" type="ORF">UFOVP1469_50</name>
    <name evidence="2" type="ORF">UFOVP1556_2</name>
</gene>
<protein>
    <submittedName>
        <fullName evidence="1">Uncharacterized protein</fullName>
    </submittedName>
</protein>
<dbReference type="EMBL" id="LR797418">
    <property type="protein sequence ID" value="CAB4215012.1"/>
    <property type="molecule type" value="Genomic_DNA"/>
</dbReference>
<evidence type="ECO:0000313" key="1">
    <source>
        <dbReference type="EMBL" id="CAB4215012.1"/>
    </source>
</evidence>